<name>A0A9W9UR88_PENBR</name>
<dbReference type="PANTHER" id="PTHR46082">
    <property type="entry name" value="ATP/GTP-BINDING PROTEIN-RELATED"/>
    <property type="match status" value="1"/>
</dbReference>
<dbReference type="SUPFAM" id="SSF48452">
    <property type="entry name" value="TPR-like"/>
    <property type="match status" value="3"/>
</dbReference>
<dbReference type="Gene3D" id="3.40.50.300">
    <property type="entry name" value="P-loop containing nucleotide triphosphate hydrolases"/>
    <property type="match status" value="1"/>
</dbReference>
<comment type="caution">
    <text evidence="2">The sequence shown here is derived from an EMBL/GenBank/DDBJ whole genome shotgun (WGS) entry which is preliminary data.</text>
</comment>
<dbReference type="AlphaFoldDB" id="A0A9W9UR88"/>
<sequence>MTSLSFGDDNSGIQVGINHGPIYVGKDFPSEPPESCSPTSAVPYARDLDFVDRGGLLEEIQAKTSNPGDWIALVGLGGVGKSQLAIEYSYRIRDKHPETWIFWVHASSATRFEESFHEIADRLKIANRRDVGASIFALVYDWLQSNEKWMVILDNLDDDGFLHERRSPSLDGQKADRSSAAERPLVSFLPRGSKGTMIITTRSRDSALRIVDHNKLIEVLAMDTLNAVALLRTKLQLPAEEMDLKRLAKALDHMLLAIVQAAAYIRRRAPRYSVPRFLHEFEGSDEKGSKLLCYEAGHSQRDRDATNSILLSWQMSFDHIQKLRSSATNLLSLMSFSDRNGISENFLRLPSQVAAWGYNHADKALNSAEHAEAEYNAALGFSDDVALLKDFSFISIHHNTHVLMMHRLVQLATRQWLENRGETTGLNTSLPSHLKSALAQRPHSTTCLQLWESLLYWGAICLRGKGFFTDANKMATASLDTRQLLLGTAHPDTLQSMSILASTYWEAERWEEAEELELQLLEIRKRTLDETHPDVIRSMSSLAFVYWFSDRRQKATALQVQAVKLHQGVLGVDHTTTPSAMQILAERLFEYVLSTEEEILGVENESTLNSMSSLAITYREPGGKLNDSESLLAQALEIRTNVLGREHPETLCSMIDLAMTYNSLGQLQRSEELLTQALTAHQEILGTEHRRTTRNMVILLFVYRDLGRFEEAENLAFRVLQRHKRVHGEEHRDTLITMLDLARMYQHRGRWKEAAILQALSLELDIKLHQQDNPTALKIITESALLWKEQGESTRAFEILSECVAAQKRTLGSDHPDTKDNCDILMRWQLEGLEIDTN</sequence>
<proteinExistence type="predicted"/>
<dbReference type="SUPFAM" id="SSF52540">
    <property type="entry name" value="P-loop containing nucleoside triphosphate hydrolases"/>
    <property type="match status" value="1"/>
</dbReference>
<evidence type="ECO:0000259" key="1">
    <source>
        <dbReference type="Pfam" id="PF25000"/>
    </source>
</evidence>
<dbReference type="InterPro" id="IPR053137">
    <property type="entry name" value="NLR-like"/>
</dbReference>
<dbReference type="InterPro" id="IPR011990">
    <property type="entry name" value="TPR-like_helical_dom_sf"/>
</dbReference>
<dbReference type="InterPro" id="IPR027417">
    <property type="entry name" value="P-loop_NTPase"/>
</dbReference>
<evidence type="ECO:0000313" key="2">
    <source>
        <dbReference type="EMBL" id="KAJ5352555.1"/>
    </source>
</evidence>
<evidence type="ECO:0000313" key="3">
    <source>
        <dbReference type="Proteomes" id="UP001147695"/>
    </source>
</evidence>
<dbReference type="Pfam" id="PF25000">
    <property type="entry name" value="DUF7779"/>
    <property type="match status" value="1"/>
</dbReference>
<accession>A0A9W9UR88</accession>
<dbReference type="InterPro" id="IPR056681">
    <property type="entry name" value="DUF7779"/>
</dbReference>
<dbReference type="Pfam" id="PF13424">
    <property type="entry name" value="TPR_12"/>
    <property type="match status" value="3"/>
</dbReference>
<gene>
    <name evidence="2" type="ORF">N7452_001529</name>
</gene>
<protein>
    <recommendedName>
        <fullName evidence="1">DUF7779 domain-containing protein</fullName>
    </recommendedName>
</protein>
<dbReference type="Gene3D" id="1.25.40.10">
    <property type="entry name" value="Tetratricopeptide repeat domain"/>
    <property type="match status" value="2"/>
</dbReference>
<dbReference type="EMBL" id="JAPZBQ010000001">
    <property type="protein sequence ID" value="KAJ5352555.1"/>
    <property type="molecule type" value="Genomic_DNA"/>
</dbReference>
<reference evidence="2" key="1">
    <citation type="submission" date="2022-12" db="EMBL/GenBank/DDBJ databases">
        <authorList>
            <person name="Petersen C."/>
        </authorList>
    </citation>
    <scope>NUCLEOTIDE SEQUENCE</scope>
    <source>
        <strain evidence="2">IBT 35673</strain>
    </source>
</reference>
<reference evidence="2" key="2">
    <citation type="journal article" date="2023" name="IMA Fungus">
        <title>Comparative genomic study of the Penicillium genus elucidates a diverse pangenome and 15 lateral gene transfer events.</title>
        <authorList>
            <person name="Petersen C."/>
            <person name="Sorensen T."/>
            <person name="Nielsen M.R."/>
            <person name="Sondergaard T.E."/>
            <person name="Sorensen J.L."/>
            <person name="Fitzpatrick D.A."/>
            <person name="Frisvad J.C."/>
            <person name="Nielsen K.L."/>
        </authorList>
    </citation>
    <scope>NUCLEOTIDE SEQUENCE</scope>
    <source>
        <strain evidence="2">IBT 35673</strain>
    </source>
</reference>
<feature type="domain" description="DUF7779" evidence="1">
    <location>
        <begin position="320"/>
        <end position="418"/>
    </location>
</feature>
<dbReference type="Pfam" id="PF13374">
    <property type="entry name" value="TPR_10"/>
    <property type="match status" value="2"/>
</dbReference>
<dbReference type="Proteomes" id="UP001147695">
    <property type="component" value="Unassembled WGS sequence"/>
</dbReference>
<organism evidence="2 3">
    <name type="scientific">Penicillium brevicompactum</name>
    <dbReference type="NCBI Taxonomy" id="5074"/>
    <lineage>
        <taxon>Eukaryota</taxon>
        <taxon>Fungi</taxon>
        <taxon>Dikarya</taxon>
        <taxon>Ascomycota</taxon>
        <taxon>Pezizomycotina</taxon>
        <taxon>Eurotiomycetes</taxon>
        <taxon>Eurotiomycetidae</taxon>
        <taxon>Eurotiales</taxon>
        <taxon>Aspergillaceae</taxon>
        <taxon>Penicillium</taxon>
    </lineage>
</organism>
<dbReference type="PANTHER" id="PTHR46082:SF6">
    <property type="entry name" value="AAA+ ATPASE DOMAIN-CONTAINING PROTEIN-RELATED"/>
    <property type="match status" value="1"/>
</dbReference>